<feature type="region of interest" description="Disordered" evidence="7">
    <location>
        <begin position="1212"/>
        <end position="1239"/>
    </location>
</feature>
<feature type="compositionally biased region" description="Low complexity" evidence="7">
    <location>
        <begin position="1227"/>
        <end position="1239"/>
    </location>
</feature>
<gene>
    <name evidence="10" type="ordered locus">Francci3_2953</name>
</gene>
<dbReference type="PANTHER" id="PTHR33841:SF1">
    <property type="entry name" value="DNA METHYLTRANSFERASE A"/>
    <property type="match status" value="1"/>
</dbReference>
<feature type="compositionally biased region" description="Basic and acidic residues" evidence="7">
    <location>
        <begin position="1046"/>
        <end position="1063"/>
    </location>
</feature>
<evidence type="ECO:0000259" key="8">
    <source>
        <dbReference type="Pfam" id="PF07669"/>
    </source>
</evidence>
<dbReference type="PROSITE" id="PS00092">
    <property type="entry name" value="N6_MTASE"/>
    <property type="match status" value="1"/>
</dbReference>
<dbReference type="REBASE" id="16241">
    <property type="entry name" value="FspCORF2953P"/>
</dbReference>
<dbReference type="GO" id="GO:0032259">
    <property type="term" value="P:methylation"/>
    <property type="evidence" value="ECO:0007669"/>
    <property type="project" value="UniProtKB-KW"/>
</dbReference>
<keyword evidence="3" id="KW-0808">Transferase</keyword>
<dbReference type="InterPro" id="IPR050953">
    <property type="entry name" value="N4_N6_ade-DNA_methylase"/>
</dbReference>
<proteinExistence type="predicted"/>
<feature type="region of interest" description="Disordered" evidence="7">
    <location>
        <begin position="1046"/>
        <end position="1074"/>
    </location>
</feature>
<dbReference type="Pfam" id="PF07669">
    <property type="entry name" value="Eco57I"/>
    <property type="match status" value="1"/>
</dbReference>
<dbReference type="EC" id="2.1.1.72" evidence="1"/>
<keyword evidence="11" id="KW-1185">Reference proteome</keyword>
<keyword evidence="2 10" id="KW-0489">Methyltransferase</keyword>
<evidence type="ECO:0000256" key="4">
    <source>
        <dbReference type="ARBA" id="ARBA00022691"/>
    </source>
</evidence>
<dbReference type="AlphaFoldDB" id="Q2J8T1"/>
<dbReference type="Proteomes" id="UP000001937">
    <property type="component" value="Chromosome"/>
</dbReference>
<comment type="catalytic activity">
    <reaction evidence="5">
        <text>a 2'-deoxyadenosine in DNA + S-adenosyl-L-methionine = an N(6)-methyl-2'-deoxyadenosine in DNA + S-adenosyl-L-homocysteine + H(+)</text>
        <dbReference type="Rhea" id="RHEA:15197"/>
        <dbReference type="Rhea" id="RHEA-COMP:12418"/>
        <dbReference type="Rhea" id="RHEA-COMP:12419"/>
        <dbReference type="ChEBI" id="CHEBI:15378"/>
        <dbReference type="ChEBI" id="CHEBI:57856"/>
        <dbReference type="ChEBI" id="CHEBI:59789"/>
        <dbReference type="ChEBI" id="CHEBI:90615"/>
        <dbReference type="ChEBI" id="CHEBI:90616"/>
        <dbReference type="EC" id="2.1.1.72"/>
    </reaction>
</comment>
<dbReference type="InterPro" id="IPR002052">
    <property type="entry name" value="DNA_methylase_N6_adenine_CS"/>
</dbReference>
<feature type="compositionally biased region" description="Basic residues" evidence="7">
    <location>
        <begin position="1212"/>
        <end position="1226"/>
    </location>
</feature>
<keyword evidence="4" id="KW-0949">S-adenosyl-L-methionine</keyword>
<dbReference type="eggNOG" id="COG1002">
    <property type="taxonomic scope" value="Bacteria"/>
</dbReference>
<dbReference type="NCBIfam" id="NF033451">
    <property type="entry name" value="BREX_2_MTaseX"/>
    <property type="match status" value="1"/>
</dbReference>
<dbReference type="GO" id="GO:0003676">
    <property type="term" value="F:nucleic acid binding"/>
    <property type="evidence" value="ECO:0007669"/>
    <property type="project" value="InterPro"/>
</dbReference>
<accession>Q2J8T1</accession>
<feature type="domain" description="Type II methyltransferase M.TaqI-like" evidence="8">
    <location>
        <begin position="289"/>
        <end position="466"/>
    </location>
</feature>
<evidence type="ECO:0000256" key="1">
    <source>
        <dbReference type="ARBA" id="ARBA00011900"/>
    </source>
</evidence>
<dbReference type="PhylomeDB" id="Q2J8T1"/>
<evidence type="ECO:0000256" key="3">
    <source>
        <dbReference type="ARBA" id="ARBA00022679"/>
    </source>
</evidence>
<evidence type="ECO:0000256" key="7">
    <source>
        <dbReference type="SAM" id="MobiDB-lite"/>
    </source>
</evidence>
<dbReference type="Pfam" id="PF22654">
    <property type="entry name" value="DUF7008"/>
    <property type="match status" value="1"/>
</dbReference>
<feature type="coiled-coil region" evidence="6">
    <location>
        <begin position="1"/>
        <end position="28"/>
    </location>
</feature>
<dbReference type="InterPro" id="IPR054277">
    <property type="entry name" value="DUF7008"/>
</dbReference>
<reference evidence="10 11" key="1">
    <citation type="journal article" date="2007" name="Genome Res.">
        <title>Genome characteristics of facultatively symbiotic Frankia sp. strains reflect host range and host plant biogeography.</title>
        <authorList>
            <person name="Normand P."/>
            <person name="Lapierre P."/>
            <person name="Tisa L.S."/>
            <person name="Gogarten J.P."/>
            <person name="Alloisio N."/>
            <person name="Bagnarol E."/>
            <person name="Bassi C.A."/>
            <person name="Berry A.M."/>
            <person name="Bickhart D.M."/>
            <person name="Choisne N."/>
            <person name="Couloux A."/>
            <person name="Cournoyer B."/>
            <person name="Cruveiller S."/>
            <person name="Daubin V."/>
            <person name="Demange N."/>
            <person name="Francino M.P."/>
            <person name="Goltsman E."/>
            <person name="Huang Y."/>
            <person name="Kopp O.R."/>
            <person name="Labarre L."/>
            <person name="Lapidus A."/>
            <person name="Lavire C."/>
            <person name="Marechal J."/>
            <person name="Martinez M."/>
            <person name="Mastronunzio J.E."/>
            <person name="Mullin B.C."/>
            <person name="Niemann J."/>
            <person name="Pujic P."/>
            <person name="Rawnsley T."/>
            <person name="Rouy Z."/>
            <person name="Schenowitz C."/>
            <person name="Sellstedt A."/>
            <person name="Tavares F."/>
            <person name="Tomkins J.P."/>
            <person name="Vallenet D."/>
            <person name="Valverde C."/>
            <person name="Wall L.G."/>
            <person name="Wang Y."/>
            <person name="Medigue C."/>
            <person name="Benson D.R."/>
        </authorList>
    </citation>
    <scope>NUCLEOTIDE SEQUENCE [LARGE SCALE GENOMIC DNA]</scope>
    <source>
        <strain evidence="11">DSM 45818 / CECT 9043 / CcI3</strain>
    </source>
</reference>
<dbReference type="PRINTS" id="PR00507">
    <property type="entry name" value="N12N6MTFRASE"/>
</dbReference>
<dbReference type="OrthoDB" id="4280289at2"/>
<dbReference type="Gene3D" id="3.40.50.150">
    <property type="entry name" value="Vaccinia Virus protein VP39"/>
    <property type="match status" value="1"/>
</dbReference>
<dbReference type="InterPro" id="IPR029063">
    <property type="entry name" value="SAM-dependent_MTases_sf"/>
</dbReference>
<evidence type="ECO:0000256" key="5">
    <source>
        <dbReference type="ARBA" id="ARBA00047942"/>
    </source>
</evidence>
<dbReference type="STRING" id="106370.Francci3_2953"/>
<organism evidence="10 11">
    <name type="scientific">Frankia casuarinae (strain DSM 45818 / CECT 9043 / HFP020203 / CcI3)</name>
    <dbReference type="NCBI Taxonomy" id="106370"/>
    <lineage>
        <taxon>Bacteria</taxon>
        <taxon>Bacillati</taxon>
        <taxon>Actinomycetota</taxon>
        <taxon>Actinomycetes</taxon>
        <taxon>Frankiales</taxon>
        <taxon>Frankiaceae</taxon>
        <taxon>Frankia</taxon>
    </lineage>
</organism>
<dbReference type="EMBL" id="CP000249">
    <property type="protein sequence ID" value="ABD12311.1"/>
    <property type="molecule type" value="Genomic_DNA"/>
</dbReference>
<dbReference type="KEGG" id="fra:Francci3_2953"/>
<evidence type="ECO:0000256" key="6">
    <source>
        <dbReference type="SAM" id="Coils"/>
    </source>
</evidence>
<dbReference type="GO" id="GO:0009007">
    <property type="term" value="F:site-specific DNA-methyltransferase (adenine-specific) activity"/>
    <property type="evidence" value="ECO:0007669"/>
    <property type="project" value="UniProtKB-EC"/>
</dbReference>
<dbReference type="RefSeq" id="WP_011437339.1">
    <property type="nucleotide sequence ID" value="NC_007777.1"/>
</dbReference>
<evidence type="ECO:0000259" key="9">
    <source>
        <dbReference type="Pfam" id="PF22654"/>
    </source>
</evidence>
<evidence type="ECO:0000313" key="11">
    <source>
        <dbReference type="Proteomes" id="UP000001937"/>
    </source>
</evidence>
<protein>
    <recommendedName>
        <fullName evidence="1">site-specific DNA-methyltransferase (adenine-specific)</fullName>
        <ecNumber evidence="1">2.1.1.72</ecNumber>
    </recommendedName>
</protein>
<dbReference type="GO" id="GO:0006304">
    <property type="term" value="P:DNA modification"/>
    <property type="evidence" value="ECO:0007669"/>
    <property type="project" value="InterPro"/>
</dbReference>
<keyword evidence="6" id="KW-0175">Coiled coil</keyword>
<sequence length="1239" mass="139988">MIEARRLLADLQRQVRGLEADLRARARSDRDVDDRLHKRYQEAKTGCRTGVGYETWLDQQLTQVAVGWVLACVFTRFCEDNTLLGRPMLAGPVRPEQEADETGEARERVDGVAEAREWQTFYFQAEDHKNDSDLDYLRAAVARLEAYDATRDLVNRHNPLHLVDISPDAATGLLEFWRRIDPETGALVHDFSDPASSTRFLGDLYQDLSEQARKDYALLQTPEFVEEFILGRTLAPAIDEFGLAEVRMIDPACGSGHFLLGAFDLLLDRWQKQEHGIDVKVHVERVLGQVHGVDINPFAAAIARFRLVIAALAVCGITRLVDAPVWRIRIAIGDSLLWGTEDQQDELDGVATHALTGSTGEGEFTYEYEDARELKEILEARYHAVVGNPPYITVKDRAPSNAYRVRWSACHRQYALSVPFAQRFFRLAVNGGFTGQITANSFMKREFGKKLIEEFFPSVDLTLLVDTSGAYIPGHGTPTVLIFGRHRRPSLTTVQTVLGIRGEPSAPADPAKGLVWTRIVENFANADHTDAYISTLGIKRIDLARHPWSLAGGGAAQLQAQIDTTSARLHNLGVDIGRTVQLGEDDAWILAHSSPAVTRFQDNMVPHVFGELVRDYTIEQPPIAINPYADITKGIPLLKDQEVVQNLLWPNRTILSARTIFGRSLAENDRPWYAYLEIYANRLHTPLAIAFPFVSTHNHFTLDRGGKIFNRTATVLKLPEGATEEKHLRLVGVLNSSAACFWLKQVSHDKGIRGQGGGFTSDDWEHFYEFTGTKLKEFPLPDGAPLVLATRLDGLAQELQRVAPAAVARDAVPTREALVHARAEWERIRAEMISAQEELDWEVYGLYGLLGDDADGLIGSSVTKPPLALGERAFEIVLARQHDAGETETEWFTRHRSTPIIQLPAHWPQDYRALVERRLAKIDDDPYLHLIERPECKRRWASRPWAEMEAEALRAWLLDRLEARELWHRPEPTPRTVAQLADELRTDAEFTAVARLYARDTALGDVVADLVRDEHVPFLAAWRYTDMGLRVRAQWERTWDLQREQDAEDERIRAEEERRKESDEPLPPAPPRKIIDIKVPPKYKQTDFRETSYWRSRGKLDVPKERFISYPDASRDGTLLLGWAGWDHLQQAQALATYIADRREVDAWDAEKTKPLLAGLLELLPWVAQWHSELDPEFGIRPADAYTGFLDEQVRQLGLTRDDLTGWLPAARKTRTTVKKPAKKPANKPATTPAKAARS</sequence>
<dbReference type="PANTHER" id="PTHR33841">
    <property type="entry name" value="DNA METHYLTRANSFERASE YEEA-RELATED"/>
    <property type="match status" value="1"/>
</dbReference>
<dbReference type="SUPFAM" id="SSF53335">
    <property type="entry name" value="S-adenosyl-L-methionine-dependent methyltransferases"/>
    <property type="match status" value="1"/>
</dbReference>
<feature type="domain" description="DUF7008" evidence="9">
    <location>
        <begin position="832"/>
        <end position="1214"/>
    </location>
</feature>
<name>Q2J8T1_FRACC</name>
<evidence type="ECO:0000256" key="2">
    <source>
        <dbReference type="ARBA" id="ARBA00022603"/>
    </source>
</evidence>
<dbReference type="InterPro" id="IPR011639">
    <property type="entry name" value="MethylTrfase_TaqI-like_dom"/>
</dbReference>
<dbReference type="HOGENOM" id="CLU_269467_0_0_11"/>
<evidence type="ECO:0000313" key="10">
    <source>
        <dbReference type="EMBL" id="ABD12311.1"/>
    </source>
</evidence>